<comment type="caution">
    <text evidence="1">The sequence shown here is derived from an EMBL/GenBank/DDBJ whole genome shotgun (WGS) entry which is preliminary data.</text>
</comment>
<gene>
    <name evidence="1" type="ORF">PGO_093280</name>
</gene>
<dbReference type="OMA" id="HCASLDI"/>
<reference evidence="2" key="1">
    <citation type="submission" date="2017-04" db="EMBL/GenBank/DDBJ databases">
        <title>Plasmodium gonderi genome.</title>
        <authorList>
            <person name="Arisue N."/>
            <person name="Honma H."/>
            <person name="Kawai S."/>
            <person name="Tougan T."/>
            <person name="Tanabe K."/>
            <person name="Horii T."/>
        </authorList>
    </citation>
    <scope>NUCLEOTIDE SEQUENCE [LARGE SCALE GENOMIC DNA]</scope>
    <source>
        <strain evidence="2">ATCC 30045</strain>
    </source>
</reference>
<dbReference type="GeneID" id="39747846"/>
<dbReference type="AlphaFoldDB" id="A0A1Y1JHK4"/>
<name>A0A1Y1JHK4_PLAGO</name>
<accession>A0A1Y1JHK4</accession>
<organism evidence="1 2">
    <name type="scientific">Plasmodium gonderi</name>
    <dbReference type="NCBI Taxonomy" id="77519"/>
    <lineage>
        <taxon>Eukaryota</taxon>
        <taxon>Sar</taxon>
        <taxon>Alveolata</taxon>
        <taxon>Apicomplexa</taxon>
        <taxon>Aconoidasida</taxon>
        <taxon>Haemosporida</taxon>
        <taxon>Plasmodiidae</taxon>
        <taxon>Plasmodium</taxon>
        <taxon>Plasmodium (Plasmodium)</taxon>
    </lineage>
</organism>
<dbReference type="OrthoDB" id="371050at2759"/>
<sequence length="575" mass="67594">MLCSLGRGGTQHKEGAAEVAEAAEPTTHLNNLIETCMRISEGITYYEDELKNYKYDDQCFPYREIGNYVLEKHNLSSYNCYRKIQKPLCKMSYTSITNPMVEEIDANKSCHKHIKKYTNEENENVISNISQDEEHVVVKNNREEKGETGRTNVTSMMDTINENTRNKHISEVDNINVGYPQCVRTKELFTSLLLQCLENGYGNPMSHCASLDMKKNVILDGELFCQSSYERRRLEMEEDGVHKSIYGNNYKKYIIKTFDFKKDEMDNCIDMVNIFNQCSIVEKSIFPQKKPNDCIQQGVKHFCNEKIQKMDDVDYINTCSDIILPYLLISKYKNNTYYQLCHNINDYANMLKRKKNQFLKKKKKIQENVKHMKLTQKLYKITEYIFQTMYDETEKYNVDINDLFKNLKNIKRVHLPNEYMSKLNNVNQGIAYLENLIDKMVYPNFNKSSIHQNILLVNETKEYIKNILDIQKSVLIMAKMINKYIHERLHTGVGHISEVDNHIVFLNFDELTLLQKRHQHMNEIIQKYADTGHDSIFQYQNSLMKDFHKDIEKINNSIEMYTSQISLLLKKGLDA</sequence>
<dbReference type="Proteomes" id="UP000195521">
    <property type="component" value="Unassembled WGS sequence"/>
</dbReference>
<evidence type="ECO:0000313" key="2">
    <source>
        <dbReference type="Proteomes" id="UP000195521"/>
    </source>
</evidence>
<dbReference type="RefSeq" id="XP_028543717.1">
    <property type="nucleotide sequence ID" value="XM_028687916.1"/>
</dbReference>
<dbReference type="EMBL" id="BDQF01000010">
    <property type="protein sequence ID" value="GAW81128.1"/>
    <property type="molecule type" value="Genomic_DNA"/>
</dbReference>
<keyword evidence="2" id="KW-1185">Reference proteome</keyword>
<evidence type="ECO:0000313" key="1">
    <source>
        <dbReference type="EMBL" id="GAW81128.1"/>
    </source>
</evidence>
<proteinExistence type="predicted"/>
<protein>
    <submittedName>
        <fullName evidence="1">Uncharacterized protein</fullName>
    </submittedName>
</protein>